<keyword evidence="5" id="KW-0552">Olfaction</keyword>
<evidence type="ECO:0000256" key="4">
    <source>
        <dbReference type="ARBA" id="ARBA00022692"/>
    </source>
</evidence>
<reference evidence="11" key="1">
    <citation type="submission" date="2020-08" db="EMBL/GenBank/DDBJ databases">
        <title>Genome sequencing and assembly of the red palm weevil Rhynchophorus ferrugineus.</title>
        <authorList>
            <person name="Dias G.B."/>
            <person name="Bergman C.M."/>
            <person name="Manee M."/>
        </authorList>
    </citation>
    <scope>NUCLEOTIDE SEQUENCE</scope>
    <source>
        <strain evidence="11">AA-2017</strain>
        <tissue evidence="11">Whole larva</tissue>
    </source>
</reference>
<evidence type="ECO:0000256" key="7">
    <source>
        <dbReference type="ARBA" id="ARBA00023136"/>
    </source>
</evidence>
<dbReference type="GO" id="GO:0004984">
    <property type="term" value="F:olfactory receptor activity"/>
    <property type="evidence" value="ECO:0007669"/>
    <property type="project" value="InterPro"/>
</dbReference>
<dbReference type="Pfam" id="PF02949">
    <property type="entry name" value="7tm_6"/>
    <property type="match status" value="1"/>
</dbReference>
<dbReference type="AlphaFoldDB" id="A0A834IC07"/>
<feature type="transmembrane region" description="Helical" evidence="10">
    <location>
        <begin position="36"/>
        <end position="60"/>
    </location>
</feature>
<dbReference type="InterPro" id="IPR004117">
    <property type="entry name" value="7tm6_olfct_rcpt"/>
</dbReference>
<sequence length="238" mass="28113">MKPVNYHKSFEYDASALKFSGIWLEATKKQPLWHRIYSIVILGLFIYPINFLTLVEWYFSINDVKMFASMSHLVMECYMAQFKAMVMIRQKRECDRLITMMNDDYFQPRNPDEMNIVLKEVLNQYGVLKRYTSFIGMGAVFLIIVFPVYIGSNLTPIRTWYPFDIHLTPLLFKIVFVHQSIAVWTIGIVNVFGEFVITGFLNFTGLQFDLLSFRIEHMTKYTGDELKEIVLNHRRILE</sequence>
<dbReference type="GO" id="GO:0005886">
    <property type="term" value="C:plasma membrane"/>
    <property type="evidence" value="ECO:0007669"/>
    <property type="project" value="UniProtKB-SubCell"/>
</dbReference>
<feature type="transmembrane region" description="Helical" evidence="10">
    <location>
        <begin position="170"/>
        <end position="192"/>
    </location>
</feature>
<evidence type="ECO:0000256" key="10">
    <source>
        <dbReference type="SAM" id="Phobius"/>
    </source>
</evidence>
<feature type="transmembrane region" description="Helical" evidence="10">
    <location>
        <begin position="131"/>
        <end position="150"/>
    </location>
</feature>
<dbReference type="EMBL" id="JAACXV010014020">
    <property type="protein sequence ID" value="KAF7271062.1"/>
    <property type="molecule type" value="Genomic_DNA"/>
</dbReference>
<keyword evidence="4 10" id="KW-0812">Transmembrane</keyword>
<keyword evidence="6 10" id="KW-1133">Transmembrane helix</keyword>
<evidence type="ECO:0000256" key="8">
    <source>
        <dbReference type="ARBA" id="ARBA00023170"/>
    </source>
</evidence>
<accession>A0A834IC07</accession>
<keyword evidence="12" id="KW-1185">Reference proteome</keyword>
<keyword evidence="9" id="KW-0807">Transducer</keyword>
<keyword evidence="3" id="KW-0716">Sensory transduction</keyword>
<comment type="caution">
    <text evidence="11">The sequence shown here is derived from an EMBL/GenBank/DDBJ whole genome shotgun (WGS) entry which is preliminary data.</text>
</comment>
<evidence type="ECO:0000256" key="1">
    <source>
        <dbReference type="ARBA" id="ARBA00004651"/>
    </source>
</evidence>
<evidence type="ECO:0000256" key="6">
    <source>
        <dbReference type="ARBA" id="ARBA00022989"/>
    </source>
</evidence>
<dbReference type="OrthoDB" id="6811012at2759"/>
<evidence type="ECO:0000256" key="5">
    <source>
        <dbReference type="ARBA" id="ARBA00022725"/>
    </source>
</evidence>
<comment type="subcellular location">
    <subcellularLocation>
        <location evidence="1">Cell membrane</location>
        <topology evidence="1">Multi-pass membrane protein</topology>
    </subcellularLocation>
</comment>
<dbReference type="PANTHER" id="PTHR21137:SF35">
    <property type="entry name" value="ODORANT RECEPTOR 19A-RELATED"/>
    <property type="match status" value="1"/>
</dbReference>
<evidence type="ECO:0000256" key="2">
    <source>
        <dbReference type="ARBA" id="ARBA00022475"/>
    </source>
</evidence>
<evidence type="ECO:0000256" key="9">
    <source>
        <dbReference type="ARBA" id="ARBA00023224"/>
    </source>
</evidence>
<proteinExistence type="predicted"/>
<evidence type="ECO:0000313" key="12">
    <source>
        <dbReference type="Proteomes" id="UP000625711"/>
    </source>
</evidence>
<evidence type="ECO:0000256" key="3">
    <source>
        <dbReference type="ARBA" id="ARBA00022606"/>
    </source>
</evidence>
<keyword evidence="2" id="KW-1003">Cell membrane</keyword>
<name>A0A834IC07_RHYFE</name>
<dbReference type="PANTHER" id="PTHR21137">
    <property type="entry name" value="ODORANT RECEPTOR"/>
    <property type="match status" value="1"/>
</dbReference>
<keyword evidence="7 10" id="KW-0472">Membrane</keyword>
<evidence type="ECO:0000313" key="11">
    <source>
        <dbReference type="EMBL" id="KAF7271062.1"/>
    </source>
</evidence>
<dbReference type="Proteomes" id="UP000625711">
    <property type="component" value="Unassembled WGS sequence"/>
</dbReference>
<organism evidence="11 12">
    <name type="scientific">Rhynchophorus ferrugineus</name>
    <name type="common">Red palm weevil</name>
    <name type="synonym">Curculio ferrugineus</name>
    <dbReference type="NCBI Taxonomy" id="354439"/>
    <lineage>
        <taxon>Eukaryota</taxon>
        <taxon>Metazoa</taxon>
        <taxon>Ecdysozoa</taxon>
        <taxon>Arthropoda</taxon>
        <taxon>Hexapoda</taxon>
        <taxon>Insecta</taxon>
        <taxon>Pterygota</taxon>
        <taxon>Neoptera</taxon>
        <taxon>Endopterygota</taxon>
        <taxon>Coleoptera</taxon>
        <taxon>Polyphaga</taxon>
        <taxon>Cucujiformia</taxon>
        <taxon>Curculionidae</taxon>
        <taxon>Dryophthorinae</taxon>
        <taxon>Rhynchophorus</taxon>
    </lineage>
</organism>
<protein>
    <recommendedName>
        <fullName evidence="13">Odorant receptor</fullName>
    </recommendedName>
</protein>
<gene>
    <name evidence="11" type="ORF">GWI33_016022</name>
</gene>
<evidence type="ECO:0008006" key="13">
    <source>
        <dbReference type="Google" id="ProtNLM"/>
    </source>
</evidence>
<keyword evidence="8" id="KW-0675">Receptor</keyword>
<dbReference type="GO" id="GO:0007165">
    <property type="term" value="P:signal transduction"/>
    <property type="evidence" value="ECO:0007669"/>
    <property type="project" value="UniProtKB-KW"/>
</dbReference>
<dbReference type="GO" id="GO:0005549">
    <property type="term" value="F:odorant binding"/>
    <property type="evidence" value="ECO:0007669"/>
    <property type="project" value="InterPro"/>
</dbReference>